<keyword evidence="2" id="KW-0560">Oxidoreductase</keyword>
<dbReference type="AlphaFoldDB" id="A0A8T4GVM6"/>
<keyword evidence="3" id="KW-1185">Reference proteome</keyword>
<dbReference type="Proteomes" id="UP000823736">
    <property type="component" value="Unassembled WGS sequence"/>
</dbReference>
<dbReference type="OrthoDB" id="7442at2157"/>
<dbReference type="InterPro" id="IPR002347">
    <property type="entry name" value="SDR_fam"/>
</dbReference>
<evidence type="ECO:0000256" key="1">
    <source>
        <dbReference type="ARBA" id="ARBA00006484"/>
    </source>
</evidence>
<dbReference type="GO" id="GO:0004316">
    <property type="term" value="F:3-oxoacyl-[acyl-carrier-protein] reductase (NADPH) activity"/>
    <property type="evidence" value="ECO:0007669"/>
    <property type="project" value="UniProtKB-EC"/>
</dbReference>
<gene>
    <name evidence="2" type="ORF">J2753_001669</name>
</gene>
<dbReference type="EMBL" id="JAGGLC010000003">
    <property type="protein sequence ID" value="MBP1987171.1"/>
    <property type="molecule type" value="Genomic_DNA"/>
</dbReference>
<proteinExistence type="inferred from homology"/>
<dbReference type="InterPro" id="IPR036291">
    <property type="entry name" value="NAD(P)-bd_dom_sf"/>
</dbReference>
<reference evidence="2" key="1">
    <citation type="submission" date="2021-03" db="EMBL/GenBank/DDBJ databases">
        <title>Genomic Encyclopedia of Type Strains, Phase IV (KMG-IV): sequencing the most valuable type-strain genomes for metagenomic binning, comparative biology and taxonomic classification.</title>
        <authorList>
            <person name="Goeker M."/>
        </authorList>
    </citation>
    <scope>NUCLEOTIDE SEQUENCE</scope>
    <source>
        <strain evidence="2">DSM 26232</strain>
    </source>
</reference>
<protein>
    <submittedName>
        <fullName evidence="2">3-oxoacyl-[acyl-carrier protein] reductase</fullName>
        <ecNumber evidence="2">1.1.1.100</ecNumber>
    </submittedName>
</protein>
<comment type="similarity">
    <text evidence="1">Belongs to the short-chain dehydrogenases/reductases (SDR) family.</text>
</comment>
<accession>A0A8T4GVM6</accession>
<dbReference type="SUPFAM" id="SSF51735">
    <property type="entry name" value="NAD(P)-binding Rossmann-fold domains"/>
    <property type="match status" value="1"/>
</dbReference>
<dbReference type="RefSeq" id="WP_209491446.1">
    <property type="nucleotide sequence ID" value="NZ_JAGGLC010000003.1"/>
</dbReference>
<dbReference type="PANTHER" id="PTHR42879">
    <property type="entry name" value="3-OXOACYL-(ACYL-CARRIER-PROTEIN) REDUCTASE"/>
    <property type="match status" value="1"/>
</dbReference>
<comment type="caution">
    <text evidence="2">The sequence shown here is derived from an EMBL/GenBank/DDBJ whole genome shotgun (WGS) entry which is preliminary data.</text>
</comment>
<dbReference type="InterPro" id="IPR050259">
    <property type="entry name" value="SDR"/>
</dbReference>
<evidence type="ECO:0000313" key="2">
    <source>
        <dbReference type="EMBL" id="MBP1987171.1"/>
    </source>
</evidence>
<evidence type="ECO:0000313" key="3">
    <source>
        <dbReference type="Proteomes" id="UP000823736"/>
    </source>
</evidence>
<sequence length="265" mass="27630">MDIGLADSRALVLAASSGIGKAVATELAREGAEVVIAARDETRLAGAVDDIRDGTDCAADAVDYVVCDLDDPESVEAGTTDAIDELGGLDVLVTNHGGPSTVPFEDLTMSDVDAGYQGILRSTVQACEIALPALRDGGGAITHLVAVSALEPGPRSALCNVFRPAIYGLSKTLAESYGDDGVRSNCVGPKGIASDRIENKLRERAEREGITRDEALEQRLADLPVEDLGDPETFGRVAAFVSSPAADYVTGSHVPVDGGWHRHAF</sequence>
<dbReference type="EC" id="1.1.1.100" evidence="2"/>
<dbReference type="PRINTS" id="PR00081">
    <property type="entry name" value="GDHRDH"/>
</dbReference>
<dbReference type="Gene3D" id="3.40.50.720">
    <property type="entry name" value="NAD(P)-binding Rossmann-like Domain"/>
    <property type="match status" value="1"/>
</dbReference>
<organism evidence="2 3">
    <name type="scientific">Halolamina salifodinae</name>
    <dbReference type="NCBI Taxonomy" id="1202767"/>
    <lineage>
        <taxon>Archaea</taxon>
        <taxon>Methanobacteriati</taxon>
        <taxon>Methanobacteriota</taxon>
        <taxon>Stenosarchaea group</taxon>
        <taxon>Halobacteria</taxon>
        <taxon>Halobacteriales</taxon>
        <taxon>Haloferacaceae</taxon>
    </lineage>
</organism>
<dbReference type="PANTHER" id="PTHR42879:SF6">
    <property type="entry name" value="NADPH-DEPENDENT REDUCTASE BACG"/>
    <property type="match status" value="1"/>
</dbReference>
<name>A0A8T4GVM6_9EURY</name>
<dbReference type="Pfam" id="PF13561">
    <property type="entry name" value="adh_short_C2"/>
    <property type="match status" value="1"/>
</dbReference>